<reference evidence="2" key="1">
    <citation type="journal article" date="2020" name="Stud. Mycol.">
        <title>101 Dothideomycetes genomes: a test case for predicting lifestyles and emergence of pathogens.</title>
        <authorList>
            <person name="Haridas S."/>
            <person name="Albert R."/>
            <person name="Binder M."/>
            <person name="Bloem J."/>
            <person name="Labutti K."/>
            <person name="Salamov A."/>
            <person name="Andreopoulos B."/>
            <person name="Baker S."/>
            <person name="Barry K."/>
            <person name="Bills G."/>
            <person name="Bluhm B."/>
            <person name="Cannon C."/>
            <person name="Castanera R."/>
            <person name="Culley D."/>
            <person name="Daum C."/>
            <person name="Ezra D."/>
            <person name="Gonzalez J."/>
            <person name="Henrissat B."/>
            <person name="Kuo A."/>
            <person name="Liang C."/>
            <person name="Lipzen A."/>
            <person name="Lutzoni F."/>
            <person name="Magnuson J."/>
            <person name="Mondo S."/>
            <person name="Nolan M."/>
            <person name="Ohm R."/>
            <person name="Pangilinan J."/>
            <person name="Park H.-J."/>
            <person name="Ramirez L."/>
            <person name="Alfaro M."/>
            <person name="Sun H."/>
            <person name="Tritt A."/>
            <person name="Yoshinaga Y."/>
            <person name="Zwiers L.-H."/>
            <person name="Turgeon B."/>
            <person name="Goodwin S."/>
            <person name="Spatafora J."/>
            <person name="Crous P."/>
            <person name="Grigoriev I."/>
        </authorList>
    </citation>
    <scope>NUCLEOTIDE SEQUENCE</scope>
    <source>
        <strain evidence="2">CBS 207.26</strain>
    </source>
</reference>
<accession>A0A6A6DFJ6</accession>
<feature type="region of interest" description="Disordered" evidence="1">
    <location>
        <begin position="29"/>
        <end position="53"/>
    </location>
</feature>
<proteinExistence type="predicted"/>
<dbReference type="EMBL" id="ML994676">
    <property type="protein sequence ID" value="KAF2178261.1"/>
    <property type="molecule type" value="Genomic_DNA"/>
</dbReference>
<gene>
    <name evidence="2" type="ORF">K469DRAFT_718363</name>
</gene>
<protein>
    <submittedName>
        <fullName evidence="2">Uncharacterized protein</fullName>
    </submittedName>
</protein>
<dbReference type="Proteomes" id="UP000800200">
    <property type="component" value="Unassembled WGS sequence"/>
</dbReference>
<evidence type="ECO:0000313" key="2">
    <source>
        <dbReference type="EMBL" id="KAF2178261.1"/>
    </source>
</evidence>
<sequence>MPFQATDGTWWSDDRRYYHSGNQWVLYPGTTSGSISTHQPSAQQPSAKQPSAE</sequence>
<feature type="compositionally biased region" description="Low complexity" evidence="1">
    <location>
        <begin position="39"/>
        <end position="53"/>
    </location>
</feature>
<evidence type="ECO:0000256" key="1">
    <source>
        <dbReference type="SAM" id="MobiDB-lite"/>
    </source>
</evidence>
<name>A0A6A6DFJ6_9PEZI</name>
<dbReference type="AlphaFoldDB" id="A0A6A6DFJ6"/>
<feature type="compositionally biased region" description="Polar residues" evidence="1">
    <location>
        <begin position="29"/>
        <end position="38"/>
    </location>
</feature>
<organism evidence="2 3">
    <name type="scientific">Zopfia rhizophila CBS 207.26</name>
    <dbReference type="NCBI Taxonomy" id="1314779"/>
    <lineage>
        <taxon>Eukaryota</taxon>
        <taxon>Fungi</taxon>
        <taxon>Dikarya</taxon>
        <taxon>Ascomycota</taxon>
        <taxon>Pezizomycotina</taxon>
        <taxon>Dothideomycetes</taxon>
        <taxon>Dothideomycetes incertae sedis</taxon>
        <taxon>Zopfiaceae</taxon>
        <taxon>Zopfia</taxon>
    </lineage>
</organism>
<keyword evidence="3" id="KW-1185">Reference proteome</keyword>
<evidence type="ECO:0000313" key="3">
    <source>
        <dbReference type="Proteomes" id="UP000800200"/>
    </source>
</evidence>